<name>A0A0F9IK01_9ZZZZ</name>
<dbReference type="GO" id="GO:0046982">
    <property type="term" value="F:protein heterodimerization activity"/>
    <property type="evidence" value="ECO:0007669"/>
    <property type="project" value="InterPro"/>
</dbReference>
<gene>
    <name evidence="1" type="ORF">LCGC14_1648880</name>
</gene>
<dbReference type="AlphaFoldDB" id="A0A0F9IK01"/>
<reference evidence="1" key="1">
    <citation type="journal article" date="2015" name="Nature">
        <title>Complex archaea that bridge the gap between prokaryotes and eukaryotes.</title>
        <authorList>
            <person name="Spang A."/>
            <person name="Saw J.H."/>
            <person name="Jorgensen S.L."/>
            <person name="Zaremba-Niedzwiedzka K."/>
            <person name="Martijn J."/>
            <person name="Lind A.E."/>
            <person name="van Eijk R."/>
            <person name="Schleper C."/>
            <person name="Guy L."/>
            <person name="Ettema T.J."/>
        </authorList>
    </citation>
    <scope>NUCLEOTIDE SEQUENCE</scope>
</reference>
<protein>
    <submittedName>
        <fullName evidence="1">Uncharacterized protein</fullName>
    </submittedName>
</protein>
<accession>A0A0F9IK01</accession>
<dbReference type="EMBL" id="LAZR01013838">
    <property type="protein sequence ID" value="KKM20109.1"/>
    <property type="molecule type" value="Genomic_DNA"/>
</dbReference>
<evidence type="ECO:0000313" key="1">
    <source>
        <dbReference type="EMBL" id="KKM20109.1"/>
    </source>
</evidence>
<proteinExistence type="predicted"/>
<sequence>MSQTQKNMKIIIEDFVQLFWDILDKAKDTENTITISCIEGQINRIKEEVSQLSPDEIMLFQFALEHLASKLVNTLSGSENDKVFLYNMCLSLITMGKDHVRALLERTDELVENVNFLIDDQYLNNELTNIADDILVAKFGKEWRTQTKSLFSKNLIKIAREITKLIDDEVDIRLFQWSPIRKLMKDCGADMVTRDAVDSLIYYLERLIKNVIRQALMISKQVDEQLIEKLIKQYTI</sequence>
<dbReference type="InterPro" id="IPR009072">
    <property type="entry name" value="Histone-fold"/>
</dbReference>
<dbReference type="SUPFAM" id="SSF47113">
    <property type="entry name" value="Histone-fold"/>
    <property type="match status" value="1"/>
</dbReference>
<organism evidence="1">
    <name type="scientific">marine sediment metagenome</name>
    <dbReference type="NCBI Taxonomy" id="412755"/>
    <lineage>
        <taxon>unclassified sequences</taxon>
        <taxon>metagenomes</taxon>
        <taxon>ecological metagenomes</taxon>
    </lineage>
</organism>
<comment type="caution">
    <text evidence="1">The sequence shown here is derived from an EMBL/GenBank/DDBJ whole genome shotgun (WGS) entry which is preliminary data.</text>
</comment>